<keyword evidence="3" id="KW-0997">Cell inner membrane</keyword>
<keyword evidence="11" id="KW-1185">Reference proteome</keyword>
<reference evidence="10" key="1">
    <citation type="journal article" date="2014" name="Int. J. Syst. Evol. Microbiol.">
        <title>Complete genome sequence of Corynebacterium casei LMG S-19264T (=DSM 44701T), isolated from a smear-ripened cheese.</title>
        <authorList>
            <consortium name="US DOE Joint Genome Institute (JGI-PGF)"/>
            <person name="Walter F."/>
            <person name="Albersmeier A."/>
            <person name="Kalinowski J."/>
            <person name="Ruckert C."/>
        </authorList>
    </citation>
    <scope>NUCLEOTIDE SEQUENCE</scope>
    <source>
        <strain evidence="10">CCM 7897</strain>
    </source>
</reference>
<evidence type="ECO:0000256" key="7">
    <source>
        <dbReference type="ARBA" id="ARBA00023136"/>
    </source>
</evidence>
<dbReference type="SUPFAM" id="SSF52540">
    <property type="entry name" value="P-loop containing nucleoside triphosphate hydrolases"/>
    <property type="match status" value="1"/>
</dbReference>
<dbReference type="InterPro" id="IPR050093">
    <property type="entry name" value="ABC_SmlMolc_Importer"/>
</dbReference>
<evidence type="ECO:0000256" key="8">
    <source>
        <dbReference type="RuleBase" id="RU364083"/>
    </source>
</evidence>
<sequence>MAADQGRTQTIGAVRRTFAPWDNPAATPLIRFENVVKTFGAFTAVNRVSLDIYEREFFALLGPSGCGKTTLMRMLAGFEAPTEGRITLNGEDISGVPPYRRPVNMMFQSYALFPHMTVADNIAFGLKQDGMAKADIKARVEEMLALVKLESFAKRKPHQLSGGQRQRVALARSVAKRPKVLLLDEPLGALDKKLREETQFELMDLQMSLGMTFLIVTHDQEEAMTVADRIGVMNHGELVQVAPPAVIYEQPATRYIADFIGDVNLLETKVVAAGPDEVELACEKTPAPLRVAQGLGVPAGDTVFLAIRPEKMRVELKEAEAGPLPENAFEGVIWDIGYLGDLSVYHVELACGTRIKVSKPNVSRLVERPITWEDKVRVTFAPDAGVVLTR</sequence>
<proteinExistence type="inferred from homology"/>
<dbReference type="GO" id="GO:0016887">
    <property type="term" value="F:ATP hydrolysis activity"/>
    <property type="evidence" value="ECO:0007669"/>
    <property type="project" value="InterPro"/>
</dbReference>
<evidence type="ECO:0000313" key="11">
    <source>
        <dbReference type="Proteomes" id="UP000606044"/>
    </source>
</evidence>
<dbReference type="Pfam" id="PF08402">
    <property type="entry name" value="TOBE_2"/>
    <property type="match status" value="1"/>
</dbReference>
<gene>
    <name evidence="10" type="primary">potG</name>
    <name evidence="8" type="synonym">potA</name>
    <name evidence="10" type="ORF">GCM10007301_07830</name>
</gene>
<evidence type="ECO:0000256" key="4">
    <source>
        <dbReference type="ARBA" id="ARBA00022741"/>
    </source>
</evidence>
<keyword evidence="6 8" id="KW-1278">Translocase</keyword>
<name>A0A917F3W9_9HYPH</name>
<feature type="domain" description="ABC transporter" evidence="9">
    <location>
        <begin position="30"/>
        <end position="260"/>
    </location>
</feature>
<dbReference type="AlphaFoldDB" id="A0A917F3W9"/>
<evidence type="ECO:0000256" key="5">
    <source>
        <dbReference type="ARBA" id="ARBA00022840"/>
    </source>
</evidence>
<keyword evidence="7 8" id="KW-0472">Membrane</keyword>
<dbReference type="GO" id="GO:0005524">
    <property type="term" value="F:ATP binding"/>
    <property type="evidence" value="ECO:0007669"/>
    <property type="project" value="UniProtKB-KW"/>
</dbReference>
<dbReference type="GO" id="GO:0015847">
    <property type="term" value="P:putrescine transport"/>
    <property type="evidence" value="ECO:0007669"/>
    <property type="project" value="UniProtKB-ARBA"/>
</dbReference>
<evidence type="ECO:0000313" key="10">
    <source>
        <dbReference type="EMBL" id="GGF50861.1"/>
    </source>
</evidence>
<dbReference type="Pfam" id="PF00005">
    <property type="entry name" value="ABC_tran"/>
    <property type="match status" value="1"/>
</dbReference>
<dbReference type="GO" id="GO:0015417">
    <property type="term" value="F:ABC-type polyamine transporter activity"/>
    <property type="evidence" value="ECO:0007669"/>
    <property type="project" value="UniProtKB-EC"/>
</dbReference>
<dbReference type="PROSITE" id="PS50893">
    <property type="entry name" value="ABC_TRANSPORTER_2"/>
    <property type="match status" value="1"/>
</dbReference>
<dbReference type="FunFam" id="3.40.50.300:FF:000133">
    <property type="entry name" value="Spermidine/putrescine import ATP-binding protein PotA"/>
    <property type="match status" value="1"/>
</dbReference>
<dbReference type="PANTHER" id="PTHR42781:SF5">
    <property type="entry name" value="PUTRESCINE TRANSPORT ATP-BINDING PROTEIN POTG"/>
    <property type="match status" value="1"/>
</dbReference>
<comment type="catalytic activity">
    <reaction evidence="8">
        <text>ATP + H2O + polyamine-[polyamine-binding protein]Side 1 = ADP + phosphate + polyamineSide 2 + [polyamine-binding protein]Side 1.</text>
        <dbReference type="EC" id="7.6.2.11"/>
    </reaction>
</comment>
<reference evidence="10" key="2">
    <citation type="submission" date="2020-09" db="EMBL/GenBank/DDBJ databases">
        <authorList>
            <person name="Sun Q."/>
            <person name="Sedlacek I."/>
        </authorList>
    </citation>
    <scope>NUCLEOTIDE SEQUENCE</scope>
    <source>
        <strain evidence="10">CCM 7897</strain>
    </source>
</reference>
<keyword evidence="5 8" id="KW-0067">ATP-binding</keyword>
<dbReference type="GO" id="GO:0043190">
    <property type="term" value="C:ATP-binding cassette (ABC) transporter complex"/>
    <property type="evidence" value="ECO:0007669"/>
    <property type="project" value="InterPro"/>
</dbReference>
<dbReference type="PANTHER" id="PTHR42781">
    <property type="entry name" value="SPERMIDINE/PUTRESCINE IMPORT ATP-BINDING PROTEIN POTA"/>
    <property type="match status" value="1"/>
</dbReference>
<dbReference type="RefSeq" id="WP_188575567.1">
    <property type="nucleotide sequence ID" value="NZ_BMCT01000001.1"/>
</dbReference>
<dbReference type="EC" id="7.6.2.11" evidence="8"/>
<accession>A0A917F3W9</accession>
<dbReference type="InterPro" id="IPR027417">
    <property type="entry name" value="P-loop_NTPase"/>
</dbReference>
<comment type="similarity">
    <text evidence="8">Belongs to the ABC transporter superfamily. Spermidine/putrescine importer (TC 3.A.1.11.1) family.</text>
</comment>
<organism evidence="10 11">
    <name type="scientific">Azorhizobium oxalatiphilum</name>
    <dbReference type="NCBI Taxonomy" id="980631"/>
    <lineage>
        <taxon>Bacteria</taxon>
        <taxon>Pseudomonadati</taxon>
        <taxon>Pseudomonadota</taxon>
        <taxon>Alphaproteobacteria</taxon>
        <taxon>Hyphomicrobiales</taxon>
        <taxon>Xanthobacteraceae</taxon>
        <taxon>Azorhizobium</taxon>
    </lineage>
</organism>
<dbReference type="PROSITE" id="PS00211">
    <property type="entry name" value="ABC_TRANSPORTER_1"/>
    <property type="match status" value="1"/>
</dbReference>
<evidence type="ECO:0000259" key="9">
    <source>
        <dbReference type="PROSITE" id="PS50893"/>
    </source>
</evidence>
<keyword evidence="2 8" id="KW-1003">Cell membrane</keyword>
<dbReference type="SMART" id="SM00382">
    <property type="entry name" value="AAA"/>
    <property type="match status" value="1"/>
</dbReference>
<dbReference type="Proteomes" id="UP000606044">
    <property type="component" value="Unassembled WGS sequence"/>
</dbReference>
<dbReference type="InterPro" id="IPR013611">
    <property type="entry name" value="Transp-assoc_OB_typ2"/>
</dbReference>
<dbReference type="InterPro" id="IPR005893">
    <property type="entry name" value="PotA-like"/>
</dbReference>
<dbReference type="InterPro" id="IPR008995">
    <property type="entry name" value="Mo/tungstate-bd_C_term_dom"/>
</dbReference>
<dbReference type="SUPFAM" id="SSF50331">
    <property type="entry name" value="MOP-like"/>
    <property type="match status" value="1"/>
</dbReference>
<protein>
    <recommendedName>
        <fullName evidence="8">Spermidine/putrescine import ATP-binding protein PotA</fullName>
        <ecNumber evidence="8">7.6.2.11</ecNumber>
    </recommendedName>
</protein>
<keyword evidence="4 8" id="KW-0547">Nucleotide-binding</keyword>
<evidence type="ECO:0000256" key="6">
    <source>
        <dbReference type="ARBA" id="ARBA00022967"/>
    </source>
</evidence>
<evidence type="ECO:0000256" key="2">
    <source>
        <dbReference type="ARBA" id="ARBA00022475"/>
    </source>
</evidence>
<dbReference type="NCBIfam" id="TIGR01187">
    <property type="entry name" value="potA"/>
    <property type="match status" value="1"/>
</dbReference>
<dbReference type="InterPro" id="IPR003593">
    <property type="entry name" value="AAA+_ATPase"/>
</dbReference>
<dbReference type="Gene3D" id="2.40.50.100">
    <property type="match status" value="1"/>
</dbReference>
<comment type="caution">
    <text evidence="10">The sequence shown here is derived from an EMBL/GenBank/DDBJ whole genome shotgun (WGS) entry which is preliminary data.</text>
</comment>
<keyword evidence="1 8" id="KW-0813">Transport</keyword>
<dbReference type="InterPro" id="IPR003439">
    <property type="entry name" value="ABC_transporter-like_ATP-bd"/>
</dbReference>
<evidence type="ECO:0000256" key="3">
    <source>
        <dbReference type="ARBA" id="ARBA00022519"/>
    </source>
</evidence>
<comment type="function">
    <text evidence="8">Part of the ABC transporter complex PotABCD involved in spermidine/putrescine import. Responsible for energy coupling to the transport system.</text>
</comment>
<comment type="subunit">
    <text evidence="8">The complex is composed of two ATP-binding proteins (PotA), two transmembrane proteins (PotB and PotC) and a solute-binding protein (PotD).</text>
</comment>
<dbReference type="InterPro" id="IPR017871">
    <property type="entry name" value="ABC_transporter-like_CS"/>
</dbReference>
<dbReference type="Gene3D" id="3.40.50.300">
    <property type="entry name" value="P-loop containing nucleotide triphosphate hydrolases"/>
    <property type="match status" value="1"/>
</dbReference>
<evidence type="ECO:0000256" key="1">
    <source>
        <dbReference type="ARBA" id="ARBA00022448"/>
    </source>
</evidence>
<dbReference type="EMBL" id="BMCT01000001">
    <property type="protein sequence ID" value="GGF50861.1"/>
    <property type="molecule type" value="Genomic_DNA"/>
</dbReference>